<sequence length="69" mass="8085">MDFARKVEMFIVWLVASGWWLMSRMRKHLVSWSFVFVHLVMCLSVACQAKCNYLCVSGDLIEAQYHKLA</sequence>
<accession>A0A5C6CW75</accession>
<dbReference type="EMBL" id="SJPS01000003">
    <property type="protein sequence ID" value="TWU27787.1"/>
    <property type="molecule type" value="Genomic_DNA"/>
</dbReference>
<gene>
    <name evidence="1" type="ORF">Pla144_25640</name>
</gene>
<reference evidence="1 2" key="1">
    <citation type="submission" date="2019-02" db="EMBL/GenBank/DDBJ databases">
        <title>Deep-cultivation of Planctomycetes and their phenomic and genomic characterization uncovers novel biology.</title>
        <authorList>
            <person name="Wiegand S."/>
            <person name="Jogler M."/>
            <person name="Boedeker C."/>
            <person name="Pinto D."/>
            <person name="Vollmers J."/>
            <person name="Rivas-Marin E."/>
            <person name="Kohn T."/>
            <person name="Peeters S.H."/>
            <person name="Heuer A."/>
            <person name="Rast P."/>
            <person name="Oberbeckmann S."/>
            <person name="Bunk B."/>
            <person name="Jeske O."/>
            <person name="Meyerdierks A."/>
            <person name="Storesund J.E."/>
            <person name="Kallscheuer N."/>
            <person name="Luecker S."/>
            <person name="Lage O.M."/>
            <person name="Pohl T."/>
            <person name="Merkel B.J."/>
            <person name="Hornburger P."/>
            <person name="Mueller R.-W."/>
            <person name="Bruemmer F."/>
            <person name="Labrenz M."/>
            <person name="Spormann A.M."/>
            <person name="Op Den Camp H."/>
            <person name="Overmann J."/>
            <person name="Amann R."/>
            <person name="Jetten M.S.M."/>
            <person name="Mascher T."/>
            <person name="Medema M.H."/>
            <person name="Devos D.P."/>
            <person name="Kaster A.-K."/>
            <person name="Ovreas L."/>
            <person name="Rohde M."/>
            <person name="Galperin M.Y."/>
            <person name="Jogler C."/>
        </authorList>
    </citation>
    <scope>NUCLEOTIDE SEQUENCE [LARGE SCALE GENOMIC DNA]</scope>
    <source>
        <strain evidence="1 2">Pla144</strain>
    </source>
</reference>
<protein>
    <submittedName>
        <fullName evidence="1">Uncharacterized protein</fullName>
    </submittedName>
</protein>
<name>A0A5C6CW75_9BACT</name>
<comment type="caution">
    <text evidence="1">The sequence shown here is derived from an EMBL/GenBank/DDBJ whole genome shotgun (WGS) entry which is preliminary data.</text>
</comment>
<proteinExistence type="predicted"/>
<organism evidence="1 2">
    <name type="scientific">Bythopirellula polymerisocia</name>
    <dbReference type="NCBI Taxonomy" id="2528003"/>
    <lineage>
        <taxon>Bacteria</taxon>
        <taxon>Pseudomonadati</taxon>
        <taxon>Planctomycetota</taxon>
        <taxon>Planctomycetia</taxon>
        <taxon>Pirellulales</taxon>
        <taxon>Lacipirellulaceae</taxon>
        <taxon>Bythopirellula</taxon>
    </lineage>
</organism>
<evidence type="ECO:0000313" key="1">
    <source>
        <dbReference type="EMBL" id="TWU27787.1"/>
    </source>
</evidence>
<evidence type="ECO:0000313" key="2">
    <source>
        <dbReference type="Proteomes" id="UP000318437"/>
    </source>
</evidence>
<dbReference type="Proteomes" id="UP000318437">
    <property type="component" value="Unassembled WGS sequence"/>
</dbReference>
<keyword evidence="2" id="KW-1185">Reference proteome</keyword>
<dbReference type="AlphaFoldDB" id="A0A5C6CW75"/>